<feature type="transmembrane region" description="Helical" evidence="15">
    <location>
        <begin position="1102"/>
        <end position="1122"/>
    </location>
</feature>
<reference evidence="16 17" key="1">
    <citation type="journal article" date="2017" name="Mol. Plant">
        <title>The Genome of Medicinal Plant Macleaya cordata Provides New Insights into Benzylisoquinoline Alkaloids Metabolism.</title>
        <authorList>
            <person name="Liu X."/>
            <person name="Liu Y."/>
            <person name="Huang P."/>
            <person name="Ma Y."/>
            <person name="Qing Z."/>
            <person name="Tang Q."/>
            <person name="Cao H."/>
            <person name="Cheng P."/>
            <person name="Zheng Y."/>
            <person name="Yuan Z."/>
            <person name="Zhou Y."/>
            <person name="Liu J."/>
            <person name="Tang Z."/>
            <person name="Zhuo Y."/>
            <person name="Zhang Y."/>
            <person name="Yu L."/>
            <person name="Huang J."/>
            <person name="Yang P."/>
            <person name="Peng Q."/>
            <person name="Zhang J."/>
            <person name="Jiang W."/>
            <person name="Zhang Z."/>
            <person name="Lin K."/>
            <person name="Ro D.K."/>
            <person name="Chen X."/>
            <person name="Xiong X."/>
            <person name="Shang Y."/>
            <person name="Huang S."/>
            <person name="Zeng J."/>
        </authorList>
    </citation>
    <scope>NUCLEOTIDE SEQUENCE [LARGE SCALE GENOMIC DNA]</scope>
    <source>
        <strain evidence="17">cv. BLH2017</strain>
        <tissue evidence="16">Root</tissue>
    </source>
</reference>
<feature type="transmembrane region" description="Helical" evidence="15">
    <location>
        <begin position="911"/>
        <end position="934"/>
    </location>
</feature>
<evidence type="ECO:0000256" key="6">
    <source>
        <dbReference type="ARBA" id="ARBA00023034"/>
    </source>
</evidence>
<gene>
    <name evidence="16" type="ORF">BVC80_9085g115</name>
</gene>
<feature type="binding site" evidence="12">
    <location>
        <position position="398"/>
    </location>
    <ligand>
        <name>UDP-alpha-D-glucose</name>
        <dbReference type="ChEBI" id="CHEBI:58885"/>
    </ligand>
</feature>
<comment type="function">
    <text evidence="9">Thought to be a Golgi-localized beta-glycan synthase that polymerize the backbones of noncellulosic polysaccharides (hemicelluloses) of plant cell wall.</text>
</comment>
<evidence type="ECO:0000256" key="1">
    <source>
        <dbReference type="ARBA" id="ARBA00004653"/>
    </source>
</evidence>
<comment type="caution">
    <text evidence="16">The sequence shown here is derived from an EMBL/GenBank/DDBJ whole genome shotgun (WGS) entry which is preliminary data.</text>
</comment>
<sequence length="1141" mass="128223">MASLPQNQSKKASRSSSGDGSQGVNRNASGQTVKFARRTSSGRYVSLSREDLDMSGEMLSGDYMNYTVQIPATPDNQPMETSVAVKAEEQYVSNSLFTGGFNSVTRAHLMDKVIESEVNHPQMAGAKGSACMMPACDGKVMKDARGADVIPCECRFKICRDCFMEAQKDTGLCPGCKESYKREEYFDSAQDSAHHPDHHNMTNSKMDRRMSLMQPDKSLSMRKKSSGDYDHNPWLSDTKDTYGYDRAFSSKHNNEDYDDDDDDDDDETDEGTGDEVHEQLEKPWKPLSRESPIPSAIITPYRLLIAVRLVVLGFFLSWRIQHPNEDAVWLWGMSIVCEVWFAFSWILDQIPKLHPVNRSTDLSVLREKFDMPSPSNPTGRSDLPGCDVFVSTADPEKEPPLVTANTILSILAIDYPVEKIACYISDDGGALLTFEAMAEACSFADLWVPFCRKHDIEPRNPDSYFSMKGDPTKNKSRSDFVKDRRRIKREYDEFKVRINGLPDSIRRRSDAFNAREEMKMLKHIRETGGDPLEPLKVQKATWMADGTHWPGTWAISARDHAKGDHAGILQVMLKPPSPDPLMGSGDEDKIFDFSDVDIRLPMFVYMSREKRSGYDHNKKAGAMNALVRSSAVLSNGPFILNLDCDHYIYNCKAIREGMCFMMDGGGHDICYIQFPQRFEGIDPSDRYANHNTVFFDGNMRALDGLQGPVYVGTGCMFRRFALYGFDPPQVDKIRQTVPDSDTHALRPNDFDPNLNVNLLPKRFGNSTMLCESIVIAEFQGRPLADHPIVKYGRPPGALRVPREPLDATTVAEAVSVISCWYEDKTEWGDRVGWIYGSVTEDVVTGYRMHNRGWRSVYCITKRDAFRGSAPINLTDRLHQVLRWATGSVEIFFSRNNAILASRRLMMLQRLAYLNVGIYPFTSIFLIVYCFLPALSLFSGQFIVQNLNIAFLVYLLTITICLISLAILEVKWSGVALEDWWRNEQFWLISGTSSHLAAVVQGLLKVIAGIEISFTLTSKSAAEDADDIYADLYIVKWTSLMIPPIVIAMVNITGIVVAFCRTIYSPTPQWSKFIGGAFFSFWVLAHQYPFAKGLMGRRGKTPTIVFVWSGLIAITLSLLWIAISPPKAATTQVVAGGGFQFP</sequence>
<feature type="compositionally biased region" description="Acidic residues" evidence="14">
    <location>
        <begin position="256"/>
        <end position="273"/>
    </location>
</feature>
<keyword evidence="2" id="KW-0328">Glycosyltransferase</keyword>
<feature type="region of interest" description="Disordered" evidence="14">
    <location>
        <begin position="250"/>
        <end position="289"/>
    </location>
</feature>
<evidence type="ECO:0000256" key="15">
    <source>
        <dbReference type="SAM" id="Phobius"/>
    </source>
</evidence>
<dbReference type="EMBL" id="MVGT01004289">
    <property type="protein sequence ID" value="OVA00696.1"/>
    <property type="molecule type" value="Genomic_DNA"/>
</dbReference>
<dbReference type="FunFam" id="3.30.40.10:FF:000229">
    <property type="entry name" value="Cellulose synthase-like protein D3"/>
    <property type="match status" value="1"/>
</dbReference>
<evidence type="ECO:0000256" key="3">
    <source>
        <dbReference type="ARBA" id="ARBA00022679"/>
    </source>
</evidence>
<accession>A0A200PR70</accession>
<feature type="transmembrane region" description="Helical" evidence="15">
    <location>
        <begin position="1069"/>
        <end position="1090"/>
    </location>
</feature>
<evidence type="ECO:0000256" key="14">
    <source>
        <dbReference type="SAM" id="MobiDB-lite"/>
    </source>
</evidence>
<evidence type="ECO:0000313" key="16">
    <source>
        <dbReference type="EMBL" id="OVA00696.1"/>
    </source>
</evidence>
<dbReference type="SUPFAM" id="SSF53448">
    <property type="entry name" value="Nucleotide-diphospho-sugar transferases"/>
    <property type="match status" value="1"/>
</dbReference>
<evidence type="ECO:0000256" key="5">
    <source>
        <dbReference type="ARBA" id="ARBA00022989"/>
    </source>
</evidence>
<keyword evidence="3" id="KW-0808">Transferase</keyword>
<keyword evidence="6" id="KW-0333">Golgi apparatus</keyword>
<dbReference type="InterPro" id="IPR005150">
    <property type="entry name" value="Cellulose_synth"/>
</dbReference>
<evidence type="ECO:0000313" key="17">
    <source>
        <dbReference type="Proteomes" id="UP000195402"/>
    </source>
</evidence>
<feature type="binding site" evidence="12">
    <location>
        <position position="427"/>
    </location>
    <ligand>
        <name>UDP-alpha-D-glucose</name>
        <dbReference type="ChEBI" id="CHEBI:58885"/>
    </ligand>
</feature>
<dbReference type="InterPro" id="IPR013083">
    <property type="entry name" value="Znf_RING/FYVE/PHD"/>
</dbReference>
<feature type="active site" evidence="11">
    <location>
        <position position="841"/>
    </location>
</feature>
<dbReference type="OMA" id="GGEDICF"/>
<feature type="binding site" evidence="12">
    <location>
        <position position="397"/>
    </location>
    <ligand>
        <name>UDP-alpha-D-glucose</name>
        <dbReference type="ChEBI" id="CHEBI:58885"/>
    </ligand>
</feature>
<keyword evidence="4 15" id="KW-0812">Transmembrane</keyword>
<evidence type="ECO:0000256" key="7">
    <source>
        <dbReference type="ARBA" id="ARBA00023136"/>
    </source>
</evidence>
<dbReference type="GO" id="GO:0016760">
    <property type="term" value="F:cellulose synthase (UDP-forming) activity"/>
    <property type="evidence" value="ECO:0007669"/>
    <property type="project" value="InterPro"/>
</dbReference>
<feature type="binding site" evidence="13">
    <location>
        <position position="643"/>
    </location>
    <ligand>
        <name>Mn(2+)</name>
        <dbReference type="ChEBI" id="CHEBI:29035"/>
    </ligand>
</feature>
<feature type="transmembrane region" description="Helical" evidence="15">
    <location>
        <begin position="1044"/>
        <end position="1063"/>
    </location>
</feature>
<dbReference type="SUPFAM" id="SSF57850">
    <property type="entry name" value="RING/U-box"/>
    <property type="match status" value="1"/>
</dbReference>
<dbReference type="Pfam" id="PF14570">
    <property type="entry name" value="zf-RING_4"/>
    <property type="match status" value="1"/>
</dbReference>
<evidence type="ECO:0000256" key="4">
    <source>
        <dbReference type="ARBA" id="ARBA00022692"/>
    </source>
</evidence>
<dbReference type="Gene3D" id="3.30.40.10">
    <property type="entry name" value="Zinc/RING finger domain, C3HC4 (zinc finger)"/>
    <property type="match status" value="1"/>
</dbReference>
<dbReference type="PANTHER" id="PTHR13301">
    <property type="entry name" value="X-BOX TRANSCRIPTION FACTOR-RELATED"/>
    <property type="match status" value="1"/>
</dbReference>
<proteinExistence type="inferred from homology"/>
<feature type="binding site" evidence="12">
    <location>
        <position position="618"/>
    </location>
    <ligand>
        <name>UDP-alpha-D-glucose</name>
        <dbReference type="ChEBI" id="CHEBI:58885"/>
    </ligand>
</feature>
<dbReference type="GO" id="GO:0071555">
    <property type="term" value="P:cell wall organization"/>
    <property type="evidence" value="ECO:0007669"/>
    <property type="project" value="UniProtKB-KW"/>
</dbReference>
<evidence type="ECO:0000256" key="12">
    <source>
        <dbReference type="PIRSR" id="PIRSR605150-2"/>
    </source>
</evidence>
<dbReference type="GO" id="GO:0000139">
    <property type="term" value="C:Golgi membrane"/>
    <property type="evidence" value="ECO:0007669"/>
    <property type="project" value="UniProtKB-SubCell"/>
</dbReference>
<evidence type="ECO:0000256" key="10">
    <source>
        <dbReference type="ARBA" id="ARBA00061286"/>
    </source>
</evidence>
<dbReference type="Gene3D" id="3.90.550.10">
    <property type="entry name" value="Spore Coat Polysaccharide Biosynthesis Protein SpsA, Chain A"/>
    <property type="match status" value="1"/>
</dbReference>
<keyword evidence="8" id="KW-0961">Cell wall biogenesis/degradation</keyword>
<evidence type="ECO:0000256" key="11">
    <source>
        <dbReference type="PIRSR" id="PIRSR605150-1"/>
    </source>
</evidence>
<dbReference type="InterPro" id="IPR029044">
    <property type="entry name" value="Nucleotide-diphossugar_trans"/>
</dbReference>
<feature type="region of interest" description="Disordered" evidence="14">
    <location>
        <begin position="1"/>
        <end position="36"/>
    </location>
</feature>
<feature type="region of interest" description="Disordered" evidence="14">
    <location>
        <begin position="188"/>
        <end position="207"/>
    </location>
</feature>
<evidence type="ECO:0000256" key="13">
    <source>
        <dbReference type="PIRSR" id="PIRSR605150-3"/>
    </source>
</evidence>
<evidence type="ECO:0000256" key="2">
    <source>
        <dbReference type="ARBA" id="ARBA00022676"/>
    </source>
</evidence>
<feature type="compositionally biased region" description="Basic and acidic residues" evidence="14">
    <location>
        <begin position="192"/>
        <end position="207"/>
    </location>
</feature>
<comment type="subcellular location">
    <subcellularLocation>
        <location evidence="1">Golgi apparatus membrane</location>
        <topology evidence="1">Multi-pass membrane protein</topology>
    </subcellularLocation>
</comment>
<feature type="binding site" evidence="13">
    <location>
        <position position="619"/>
    </location>
    <ligand>
        <name>Mn(2+)</name>
        <dbReference type="ChEBI" id="CHEBI:29035"/>
    </ligand>
</feature>
<feature type="binding site" evidence="12">
    <location>
        <position position="391"/>
    </location>
    <ligand>
        <name>UDP-alpha-D-glucose</name>
        <dbReference type="ChEBI" id="CHEBI:58885"/>
    </ligand>
</feature>
<evidence type="ECO:0000256" key="9">
    <source>
        <dbReference type="ARBA" id="ARBA00037405"/>
    </source>
</evidence>
<dbReference type="InParanoid" id="A0A200PR70"/>
<feature type="compositionally biased region" description="Basic and acidic residues" evidence="14">
    <location>
        <begin position="274"/>
        <end position="288"/>
    </location>
</feature>
<keyword evidence="17" id="KW-1185">Reference proteome</keyword>
<name>A0A200PR70_MACCD</name>
<dbReference type="Pfam" id="PF03552">
    <property type="entry name" value="Cellulose_synt"/>
    <property type="match status" value="2"/>
</dbReference>
<dbReference type="STRING" id="56857.A0A200PR70"/>
<dbReference type="AlphaFoldDB" id="A0A200PR70"/>
<keyword evidence="7 15" id="KW-0472">Membrane</keyword>
<protein>
    <submittedName>
        <fullName evidence="16">Cellulose synthase</fullName>
    </submittedName>
</protein>
<dbReference type="Proteomes" id="UP000195402">
    <property type="component" value="Unassembled WGS sequence"/>
</dbReference>
<organism evidence="16 17">
    <name type="scientific">Macleaya cordata</name>
    <name type="common">Five-seeded plume-poppy</name>
    <name type="synonym">Bocconia cordata</name>
    <dbReference type="NCBI Taxonomy" id="56857"/>
    <lineage>
        <taxon>Eukaryota</taxon>
        <taxon>Viridiplantae</taxon>
        <taxon>Streptophyta</taxon>
        <taxon>Embryophyta</taxon>
        <taxon>Tracheophyta</taxon>
        <taxon>Spermatophyta</taxon>
        <taxon>Magnoliopsida</taxon>
        <taxon>Ranunculales</taxon>
        <taxon>Papaveraceae</taxon>
        <taxon>Papaveroideae</taxon>
        <taxon>Macleaya</taxon>
    </lineage>
</organism>
<keyword evidence="5 15" id="KW-1133">Transmembrane helix</keyword>
<feature type="transmembrane region" description="Helical" evidence="15">
    <location>
        <begin position="946"/>
        <end position="967"/>
    </location>
</feature>
<comment type="similarity">
    <text evidence="10">Belongs to the glycosyltransferase 2 family. Plant cellulose synthase-like D subfamily.</text>
</comment>
<dbReference type="OrthoDB" id="72851at2759"/>
<dbReference type="GO" id="GO:0030244">
    <property type="term" value="P:cellulose biosynthetic process"/>
    <property type="evidence" value="ECO:0007669"/>
    <property type="project" value="InterPro"/>
</dbReference>
<evidence type="ECO:0000256" key="8">
    <source>
        <dbReference type="ARBA" id="ARBA00023316"/>
    </source>
</evidence>
<feature type="active site" evidence="11">
    <location>
        <position position="427"/>
    </location>
</feature>
<dbReference type="FunFam" id="3.90.550.10:FF:000089">
    <property type="entry name" value="Cellulose synthase-like protein D4"/>
    <property type="match status" value="1"/>
</dbReference>